<reference evidence="3" key="1">
    <citation type="journal article" date="2023" name="IScience">
        <title>Live-bearing cockroach genome reveals convergent evolutionary mechanisms linked to viviparity in insects and beyond.</title>
        <authorList>
            <person name="Fouks B."/>
            <person name="Harrison M.C."/>
            <person name="Mikhailova A.A."/>
            <person name="Marchal E."/>
            <person name="English S."/>
            <person name="Carruthers M."/>
            <person name="Jennings E.C."/>
            <person name="Chiamaka E.L."/>
            <person name="Frigard R.A."/>
            <person name="Pippel M."/>
            <person name="Attardo G.M."/>
            <person name="Benoit J.B."/>
            <person name="Bornberg-Bauer E."/>
            <person name="Tobe S.S."/>
        </authorList>
    </citation>
    <scope>NUCLEOTIDE SEQUENCE</scope>
    <source>
        <strain evidence="3">Stay&amp;Tobe</strain>
    </source>
</reference>
<dbReference type="Pfam" id="PF25040">
    <property type="entry name" value="BLTP1_C"/>
    <property type="match status" value="1"/>
</dbReference>
<evidence type="ECO:0000313" key="3">
    <source>
        <dbReference type="EMBL" id="KAJ9593938.1"/>
    </source>
</evidence>
<evidence type="ECO:0000313" key="4">
    <source>
        <dbReference type="Proteomes" id="UP001233999"/>
    </source>
</evidence>
<feature type="region of interest" description="Disordered" evidence="1">
    <location>
        <begin position="252"/>
        <end position="282"/>
    </location>
</feature>
<organism evidence="3 4">
    <name type="scientific">Diploptera punctata</name>
    <name type="common">Pacific beetle cockroach</name>
    <dbReference type="NCBI Taxonomy" id="6984"/>
    <lineage>
        <taxon>Eukaryota</taxon>
        <taxon>Metazoa</taxon>
        <taxon>Ecdysozoa</taxon>
        <taxon>Arthropoda</taxon>
        <taxon>Hexapoda</taxon>
        <taxon>Insecta</taxon>
        <taxon>Pterygota</taxon>
        <taxon>Neoptera</taxon>
        <taxon>Polyneoptera</taxon>
        <taxon>Dictyoptera</taxon>
        <taxon>Blattodea</taxon>
        <taxon>Blaberoidea</taxon>
        <taxon>Blaberidae</taxon>
        <taxon>Diplopterinae</taxon>
        <taxon>Diploptera</taxon>
    </lineage>
</organism>
<sequence length="391" mass="44703">MSGTVLGGTMELHGNNISLACFHGINFKSKSWALFSLKEPCISFATEAQEVPSTESSDQLDVHVVQTLTFSLGMMAEHQHAQHHSMATVCRLSRNVLFPPQFRTLQEWFHYAFCNSEIDAVDRFPSLERERLESSSEQQRSRSSSSSKLQDPNHTREVIFALPSLQLHLKTEHLQAAKTPDVAGLKPLVECSFITEFEDHIFVTVDAEAFFFLHDLITSYVREKERIAKNNYLNPLIEIEIQNKNCQYSRTKLSTDGDSQPVSPCSKTGTIGGAWEEHGDEDRKRKSFDPAEMFTKDWRNYHCKTWHLEPTVRLLSWAGKSIEPYGVDYILQKLGFSHARTTIPKWMQRGFMDPLDKVLAVLMLRMITVVREEPSTNDGDGDRKRDAKNKF</sequence>
<evidence type="ECO:0000259" key="2">
    <source>
        <dbReference type="SMART" id="SM01220"/>
    </source>
</evidence>
<comment type="caution">
    <text evidence="3">The sequence shown here is derived from an EMBL/GenBank/DDBJ whole genome shotgun (WGS) entry which is preliminary data.</text>
</comment>
<dbReference type="EMBL" id="JASPKZ010003086">
    <property type="protein sequence ID" value="KAJ9593938.1"/>
    <property type="molecule type" value="Genomic_DNA"/>
</dbReference>
<proteinExistence type="predicted"/>
<dbReference type="GO" id="GO:0048488">
    <property type="term" value="P:synaptic vesicle endocytosis"/>
    <property type="evidence" value="ECO:0007669"/>
    <property type="project" value="TreeGrafter"/>
</dbReference>
<dbReference type="GO" id="GO:0098793">
    <property type="term" value="C:presynapse"/>
    <property type="evidence" value="ECO:0007669"/>
    <property type="project" value="GOC"/>
</dbReference>
<evidence type="ECO:0000256" key="1">
    <source>
        <dbReference type="SAM" id="MobiDB-lite"/>
    </source>
</evidence>
<dbReference type="InterPro" id="IPR056742">
    <property type="entry name" value="BLTP1_C"/>
</dbReference>
<dbReference type="PANTHER" id="PTHR31640">
    <property type="entry name" value="TRANSMEMBRANE PROTEIN KIAA1109"/>
    <property type="match status" value="1"/>
</dbReference>
<feature type="region of interest" description="Disordered" evidence="1">
    <location>
        <begin position="129"/>
        <end position="152"/>
    </location>
</feature>
<feature type="domain" description="Bridge-like lipid transfer protein family member 1 C-terminal" evidence="2">
    <location>
        <begin position="1"/>
        <end position="369"/>
    </location>
</feature>
<reference evidence="3" key="2">
    <citation type="submission" date="2023-05" db="EMBL/GenBank/DDBJ databases">
        <authorList>
            <person name="Fouks B."/>
        </authorList>
    </citation>
    <scope>NUCLEOTIDE SEQUENCE</scope>
    <source>
        <strain evidence="3">Stay&amp;Tobe</strain>
        <tissue evidence="3">Testes</tissue>
    </source>
</reference>
<dbReference type="AlphaFoldDB" id="A0AAD8EKS6"/>
<keyword evidence="4" id="KW-1185">Reference proteome</keyword>
<name>A0AAD8EKS6_DIPPU</name>
<feature type="compositionally biased region" description="Low complexity" evidence="1">
    <location>
        <begin position="135"/>
        <end position="147"/>
    </location>
</feature>
<feature type="compositionally biased region" description="Polar residues" evidence="1">
    <location>
        <begin position="252"/>
        <end position="269"/>
    </location>
</feature>
<gene>
    <name evidence="3" type="ORF">L9F63_014652</name>
</gene>
<dbReference type="PANTHER" id="PTHR31640:SF1">
    <property type="entry name" value="BRIDGE-LIKE LIPID TRANSFER PROTEIN FAMILY MEMBER 1"/>
    <property type="match status" value="1"/>
</dbReference>
<accession>A0AAD8EKS6</accession>
<protein>
    <recommendedName>
        <fullName evidence="2">Bridge-like lipid transfer protein family member 1 C-terminal domain-containing protein</fullName>
    </recommendedName>
</protein>
<dbReference type="SMART" id="SM01220">
    <property type="entry name" value="FSA_C"/>
    <property type="match status" value="1"/>
</dbReference>
<dbReference type="InterPro" id="IPR033616">
    <property type="entry name" value="BLTP1"/>
</dbReference>
<dbReference type="Proteomes" id="UP001233999">
    <property type="component" value="Unassembled WGS sequence"/>
</dbReference>